<protein>
    <submittedName>
        <fullName evidence="2">Uncharacterized protein</fullName>
    </submittedName>
</protein>
<feature type="region of interest" description="Disordered" evidence="1">
    <location>
        <begin position="16"/>
        <end position="47"/>
    </location>
</feature>
<feature type="compositionally biased region" description="Basic and acidic residues" evidence="1">
    <location>
        <begin position="29"/>
        <end position="47"/>
    </location>
</feature>
<comment type="caution">
    <text evidence="2">The sequence shown here is derived from an EMBL/GenBank/DDBJ whole genome shotgun (WGS) entry which is preliminary data.</text>
</comment>
<sequence>MIRHNQVGVTNRDDAHSFDASYDLGTSGRESRREFRKEPQETRRESLESTDFIDNSFLPGEKLICAHLRRHPAYIITAIGISVIENICHRLNNFLYFLILIYDLINSVRFSLQFTLLISFINRPRDEFTSGTQSGRLLTCDLTHITLRDHFGISLSLFLFLSRTHFDGDRASSPQQVGIVLSVVTLTLN</sequence>
<organism evidence="2 3">
    <name type="scientific">Cardiocondyla obscurior</name>
    <dbReference type="NCBI Taxonomy" id="286306"/>
    <lineage>
        <taxon>Eukaryota</taxon>
        <taxon>Metazoa</taxon>
        <taxon>Ecdysozoa</taxon>
        <taxon>Arthropoda</taxon>
        <taxon>Hexapoda</taxon>
        <taxon>Insecta</taxon>
        <taxon>Pterygota</taxon>
        <taxon>Neoptera</taxon>
        <taxon>Endopterygota</taxon>
        <taxon>Hymenoptera</taxon>
        <taxon>Apocrita</taxon>
        <taxon>Aculeata</taxon>
        <taxon>Formicoidea</taxon>
        <taxon>Formicidae</taxon>
        <taxon>Myrmicinae</taxon>
        <taxon>Cardiocondyla</taxon>
    </lineage>
</organism>
<dbReference type="AlphaFoldDB" id="A0AAW2FAM2"/>
<evidence type="ECO:0000313" key="2">
    <source>
        <dbReference type="EMBL" id="KAL0111791.1"/>
    </source>
</evidence>
<dbReference type="EMBL" id="JADYXP020000013">
    <property type="protein sequence ID" value="KAL0111791.1"/>
    <property type="molecule type" value="Genomic_DNA"/>
</dbReference>
<proteinExistence type="predicted"/>
<accession>A0AAW2FAM2</accession>
<gene>
    <name evidence="2" type="ORF">PUN28_013167</name>
</gene>
<dbReference type="Proteomes" id="UP001430953">
    <property type="component" value="Unassembled WGS sequence"/>
</dbReference>
<keyword evidence="3" id="KW-1185">Reference proteome</keyword>
<evidence type="ECO:0000256" key="1">
    <source>
        <dbReference type="SAM" id="MobiDB-lite"/>
    </source>
</evidence>
<name>A0AAW2FAM2_9HYME</name>
<evidence type="ECO:0000313" key="3">
    <source>
        <dbReference type="Proteomes" id="UP001430953"/>
    </source>
</evidence>
<reference evidence="2 3" key="1">
    <citation type="submission" date="2023-03" db="EMBL/GenBank/DDBJ databases">
        <title>High recombination rates correlate with genetic variation in Cardiocondyla obscurior ants.</title>
        <authorList>
            <person name="Errbii M."/>
        </authorList>
    </citation>
    <scope>NUCLEOTIDE SEQUENCE [LARGE SCALE GENOMIC DNA]</scope>
    <source>
        <strain evidence="2">Alpha-2009</strain>
        <tissue evidence="2">Whole body</tissue>
    </source>
</reference>